<feature type="domain" description="Glycosyl transferase family 1" evidence="1">
    <location>
        <begin position="196"/>
        <end position="347"/>
    </location>
</feature>
<proteinExistence type="predicted"/>
<dbReference type="EMBL" id="CP021130">
    <property type="protein sequence ID" value="AWR86211.1"/>
    <property type="molecule type" value="Genomic_DNA"/>
</dbReference>
<evidence type="ECO:0000313" key="4">
    <source>
        <dbReference type="Proteomes" id="UP000263013"/>
    </source>
</evidence>
<dbReference type="PANTHER" id="PTHR45947">
    <property type="entry name" value="SULFOQUINOVOSYL TRANSFERASE SQD2"/>
    <property type="match status" value="1"/>
</dbReference>
<dbReference type="SUPFAM" id="SSF53756">
    <property type="entry name" value="UDP-Glycosyltransferase/glycogen phosphorylase"/>
    <property type="match status" value="1"/>
</dbReference>
<name>A0ABM6WH30_9DEIN</name>
<accession>A0ABM6WH30</accession>
<evidence type="ECO:0000259" key="2">
    <source>
        <dbReference type="Pfam" id="PF13439"/>
    </source>
</evidence>
<gene>
    <name evidence="3" type="ORF">Mtai_v1c09670</name>
</gene>
<evidence type="ECO:0000259" key="1">
    <source>
        <dbReference type="Pfam" id="PF00534"/>
    </source>
</evidence>
<dbReference type="RefSeq" id="WP_027887263.1">
    <property type="nucleotide sequence ID" value="NZ_CP021130.1"/>
</dbReference>
<dbReference type="GO" id="GO:0016740">
    <property type="term" value="F:transferase activity"/>
    <property type="evidence" value="ECO:0007669"/>
    <property type="project" value="UniProtKB-KW"/>
</dbReference>
<evidence type="ECO:0000313" key="3">
    <source>
        <dbReference type="EMBL" id="AWR86211.1"/>
    </source>
</evidence>
<dbReference type="Gene3D" id="3.40.50.2000">
    <property type="entry name" value="Glycogen Phosphorylase B"/>
    <property type="match status" value="2"/>
</dbReference>
<dbReference type="Pfam" id="PF00534">
    <property type="entry name" value="Glycos_transf_1"/>
    <property type="match status" value="1"/>
</dbReference>
<dbReference type="InterPro" id="IPR050194">
    <property type="entry name" value="Glycosyltransferase_grp1"/>
</dbReference>
<dbReference type="CDD" id="cd03804">
    <property type="entry name" value="GT4_WbaZ-like"/>
    <property type="match status" value="1"/>
</dbReference>
<feature type="domain" description="Glycosyltransferase subfamily 4-like N-terminal" evidence="2">
    <location>
        <begin position="15"/>
        <end position="190"/>
    </location>
</feature>
<keyword evidence="3" id="KW-0808">Transferase</keyword>
<sequence length="375" mass="42612">MRIALVHDWFTVYAGAERVVEQLLQVFPQAELYAVVDFLEDRHREFLRGKKIHTSFIQKLPGARKYYRTYLPLMPLAIEQFDLHGYDLIISSSHAVAKGVITGPDTLHVSYVHSPPRYAWDLQHQYLEGAGLSKGLKSSLAQGLLHYLRLWDGLAGQRPDILVANSQYIARRIQKAYRRKAEVIYPPVDTGAFTLQKNKEDFYLAASRMVPYKRIDLIVEAFAQMPDRKLVVIGDGPEFPKVQAKAKGASNVQLLGHQPFEVLRDYMQKARAFVFAAEEDFGIAPVEAQACGTPVIAFGKGGTVETVISGETGVFFREQNVRSLIAAIEEFESLSFDPLQIRKNAERFSTERFQREFISLIEREWNNFRAKLSQG</sequence>
<protein>
    <submittedName>
        <fullName evidence="3">Glycosyl transferase family 1</fullName>
    </submittedName>
</protein>
<dbReference type="Proteomes" id="UP000263013">
    <property type="component" value="Chromosome"/>
</dbReference>
<reference evidence="3 4" key="1">
    <citation type="submission" date="2017-05" db="EMBL/GenBank/DDBJ databases">
        <title>Complete genome sequence of Meiothermus taiwanensis WR-220.</title>
        <authorList>
            <person name="Wu W.-L."/>
            <person name="Lo W.-S."/>
            <person name="Kuo C.-H."/>
            <person name="Wu S.-H."/>
        </authorList>
    </citation>
    <scope>NUCLEOTIDE SEQUENCE [LARGE SCALE GENOMIC DNA]</scope>
    <source>
        <strain evidence="3 4">WR-220</strain>
    </source>
</reference>
<keyword evidence="4" id="KW-1185">Reference proteome</keyword>
<dbReference type="PANTHER" id="PTHR45947:SF3">
    <property type="entry name" value="SULFOQUINOVOSYL TRANSFERASE SQD2"/>
    <property type="match status" value="1"/>
</dbReference>
<dbReference type="Pfam" id="PF13439">
    <property type="entry name" value="Glyco_transf_4"/>
    <property type="match status" value="1"/>
</dbReference>
<dbReference type="InterPro" id="IPR001296">
    <property type="entry name" value="Glyco_trans_1"/>
</dbReference>
<dbReference type="InterPro" id="IPR028098">
    <property type="entry name" value="Glyco_trans_4-like_N"/>
</dbReference>
<organism evidence="3 4">
    <name type="scientific">Meiothermus taiwanensis WR-220</name>
    <dbReference type="NCBI Taxonomy" id="1339250"/>
    <lineage>
        <taxon>Bacteria</taxon>
        <taxon>Thermotogati</taxon>
        <taxon>Deinococcota</taxon>
        <taxon>Deinococci</taxon>
        <taxon>Thermales</taxon>
        <taxon>Thermaceae</taxon>
        <taxon>Meiothermus</taxon>
    </lineage>
</organism>